<evidence type="ECO:0000313" key="2">
    <source>
        <dbReference type="Proteomes" id="UP000240978"/>
    </source>
</evidence>
<dbReference type="EMBL" id="PYGK01000008">
    <property type="protein sequence ID" value="PSL28082.1"/>
    <property type="molecule type" value="Genomic_DNA"/>
</dbReference>
<dbReference type="OrthoDB" id="1402231at2"/>
<protein>
    <submittedName>
        <fullName evidence="1">Nucleoid associated protein NdpA</fullName>
    </submittedName>
</protein>
<comment type="caution">
    <text evidence="1">The sequence shown here is derived from an EMBL/GenBank/DDBJ whole genome shotgun (WGS) entry which is preliminary data.</text>
</comment>
<evidence type="ECO:0000313" key="1">
    <source>
        <dbReference type="EMBL" id="PSL28082.1"/>
    </source>
</evidence>
<keyword evidence="2" id="KW-1185">Reference proteome</keyword>
<proteinExistence type="predicted"/>
<reference evidence="1 2" key="1">
    <citation type="submission" date="2018-03" db="EMBL/GenBank/DDBJ databases">
        <title>Genomic Encyclopedia of Archaeal and Bacterial Type Strains, Phase II (KMG-II): from individual species to whole genera.</title>
        <authorList>
            <person name="Goeker M."/>
        </authorList>
    </citation>
    <scope>NUCLEOTIDE SEQUENCE [LARGE SCALE GENOMIC DNA]</scope>
    <source>
        <strain evidence="1 2">DSM 18107</strain>
    </source>
</reference>
<name>A0A2P8G273_9BACT</name>
<dbReference type="AlphaFoldDB" id="A0A2P8G273"/>
<sequence>MTIDFQKAFKFDLDTNRVLEVPTPEGETDFGEYIGGLIIDVVADARSKKYLFPADETTTMADMAKILADDHSDVAARRFARRLMTAEARVQGRIEHLNKEVQRGMMIQAVVTMGELRYFLIIKAEHFDFIDESSTLKSTGLPIKKKIFKAFCAHLGEDDAPTHAKVSDYRTVISTYWWQDFLELKEEYTDEYNTIKSFEALERKIFNPMKEKHPRDYMYLRNATVQYYRSKEEFVLEDYVQSIIAPYIPEDETLEMDKVADRVRALPEKQEFDGRFRVITNKIKKRIIKHLPLTPQLELVIKENINWDRTVKSVVVDNLKHILIRTDAGYDHFKPS</sequence>
<accession>A0A2P8G273</accession>
<gene>
    <name evidence="1" type="ORF">CLV42_1081</name>
</gene>
<organism evidence="1 2">
    <name type="scientific">Chitinophaga ginsengisoli</name>
    <dbReference type="NCBI Taxonomy" id="363837"/>
    <lineage>
        <taxon>Bacteria</taxon>
        <taxon>Pseudomonadati</taxon>
        <taxon>Bacteroidota</taxon>
        <taxon>Chitinophagia</taxon>
        <taxon>Chitinophagales</taxon>
        <taxon>Chitinophagaceae</taxon>
        <taxon>Chitinophaga</taxon>
    </lineage>
</organism>
<dbReference type="RefSeq" id="WP_106603558.1">
    <property type="nucleotide sequence ID" value="NZ_PYGK01000008.1"/>
</dbReference>
<dbReference type="Proteomes" id="UP000240978">
    <property type="component" value="Unassembled WGS sequence"/>
</dbReference>